<sequence length="289" mass="32427">MIHFQNRICTVFQSALYQTNATVVHTDDLVLLVDPGWLPGEIDEIRHCVGSRRGKPVFLAFTHSDYDHILGYRAFPGARAIASRALAEHPDPERIIAQIRDFDEGYYIVRDYPLEYPRIDHPVGDDGETLRVGGTTLRFDPAPGHTADGLFIRVEPGGLFIAGDYLSDLEIPFVDHSSLAYERTLQKAGRFIGEDRIQLLIPGHGAVTADPAEMARRLDSSRQYLRRLREAVLRNDPAPELERQIAGYSFPKLLLECHRKNRALIRQELTGHEAGRVSSPAGQADEPAR</sequence>
<dbReference type="GO" id="GO:0046872">
    <property type="term" value="F:metal ion binding"/>
    <property type="evidence" value="ECO:0007669"/>
    <property type="project" value="UniProtKB-KW"/>
</dbReference>
<comment type="cofactor">
    <cofactor evidence="1">
        <name>Zn(2+)</name>
        <dbReference type="ChEBI" id="CHEBI:29105"/>
    </cofactor>
</comment>
<comment type="caution">
    <text evidence="6">The sequence shown here is derived from an EMBL/GenBank/DDBJ whole genome shotgun (WGS) entry which is preliminary data.</text>
</comment>
<dbReference type="Pfam" id="PF00753">
    <property type="entry name" value="Lactamase_B"/>
    <property type="match status" value="1"/>
</dbReference>
<organism evidence="6 7">
    <name type="scientific">Hydrogenispora ethanolica</name>
    <dbReference type="NCBI Taxonomy" id="1082276"/>
    <lineage>
        <taxon>Bacteria</taxon>
        <taxon>Bacillati</taxon>
        <taxon>Bacillota</taxon>
        <taxon>Hydrogenispora</taxon>
    </lineage>
</organism>
<dbReference type="PANTHER" id="PTHR46233:SF3">
    <property type="entry name" value="HYDROXYACYLGLUTATHIONE HYDROLASE GLOC"/>
    <property type="match status" value="1"/>
</dbReference>
<keyword evidence="7" id="KW-1185">Reference proteome</keyword>
<dbReference type="SMART" id="SM00849">
    <property type="entry name" value="Lactamase_B"/>
    <property type="match status" value="1"/>
</dbReference>
<keyword evidence="2" id="KW-0479">Metal-binding</keyword>
<dbReference type="Gene3D" id="3.60.15.10">
    <property type="entry name" value="Ribonuclease Z/Hydroxyacylglutathione hydrolase-like"/>
    <property type="match status" value="1"/>
</dbReference>
<evidence type="ECO:0000256" key="1">
    <source>
        <dbReference type="ARBA" id="ARBA00001947"/>
    </source>
</evidence>
<dbReference type="GO" id="GO:0016787">
    <property type="term" value="F:hydrolase activity"/>
    <property type="evidence" value="ECO:0007669"/>
    <property type="project" value="UniProtKB-KW"/>
</dbReference>
<keyword evidence="3 6" id="KW-0378">Hydrolase</keyword>
<accession>A0A4R1QSJ7</accession>
<dbReference type="Proteomes" id="UP000295008">
    <property type="component" value="Unassembled WGS sequence"/>
</dbReference>
<dbReference type="AlphaFoldDB" id="A0A4R1QSJ7"/>
<evidence type="ECO:0000256" key="4">
    <source>
        <dbReference type="ARBA" id="ARBA00022833"/>
    </source>
</evidence>
<dbReference type="CDD" id="cd06262">
    <property type="entry name" value="metallo-hydrolase-like_MBL-fold"/>
    <property type="match status" value="1"/>
</dbReference>
<dbReference type="EMBL" id="SLUN01000048">
    <property type="protein sequence ID" value="TCL56808.1"/>
    <property type="molecule type" value="Genomic_DNA"/>
</dbReference>
<protein>
    <submittedName>
        <fullName evidence="6">Glyoxylase-like metal-dependent hydrolase (Beta-lactamase superfamily II)</fullName>
    </submittedName>
</protein>
<dbReference type="InterPro" id="IPR036866">
    <property type="entry name" value="RibonucZ/Hydroxyglut_hydro"/>
</dbReference>
<dbReference type="RefSeq" id="WP_243663102.1">
    <property type="nucleotide sequence ID" value="NZ_SLUN01000048.1"/>
</dbReference>
<evidence type="ECO:0000259" key="5">
    <source>
        <dbReference type="SMART" id="SM00849"/>
    </source>
</evidence>
<evidence type="ECO:0000313" key="7">
    <source>
        <dbReference type="Proteomes" id="UP000295008"/>
    </source>
</evidence>
<proteinExistence type="predicted"/>
<dbReference type="PANTHER" id="PTHR46233">
    <property type="entry name" value="HYDROXYACYLGLUTATHIONE HYDROLASE GLOC"/>
    <property type="match status" value="1"/>
</dbReference>
<evidence type="ECO:0000256" key="3">
    <source>
        <dbReference type="ARBA" id="ARBA00022801"/>
    </source>
</evidence>
<feature type="domain" description="Metallo-beta-lactamase" evidence="5">
    <location>
        <begin position="18"/>
        <end position="204"/>
    </location>
</feature>
<dbReference type="SUPFAM" id="SSF56281">
    <property type="entry name" value="Metallo-hydrolase/oxidoreductase"/>
    <property type="match status" value="1"/>
</dbReference>
<name>A0A4R1QSJ7_HYDET</name>
<reference evidence="6 7" key="1">
    <citation type="submission" date="2019-03" db="EMBL/GenBank/DDBJ databases">
        <title>Genomic Encyclopedia of Type Strains, Phase IV (KMG-IV): sequencing the most valuable type-strain genomes for metagenomic binning, comparative biology and taxonomic classification.</title>
        <authorList>
            <person name="Goeker M."/>
        </authorList>
    </citation>
    <scope>NUCLEOTIDE SEQUENCE [LARGE SCALE GENOMIC DNA]</scope>
    <source>
        <strain evidence="6 7">LX-B</strain>
    </source>
</reference>
<gene>
    <name evidence="6" type="ORF">EDC14_104821</name>
</gene>
<evidence type="ECO:0000313" key="6">
    <source>
        <dbReference type="EMBL" id="TCL56808.1"/>
    </source>
</evidence>
<evidence type="ECO:0000256" key="2">
    <source>
        <dbReference type="ARBA" id="ARBA00022723"/>
    </source>
</evidence>
<dbReference type="InterPro" id="IPR001279">
    <property type="entry name" value="Metallo-B-lactamas"/>
</dbReference>
<keyword evidence="4" id="KW-0862">Zinc</keyword>
<dbReference type="InterPro" id="IPR051453">
    <property type="entry name" value="MBL_Glyoxalase_II"/>
</dbReference>